<sequence>MAAVLRHLDGARMVHLAVHGQHEPENALFSRLELADGPLFAHDVLRLGRPPAQVVPAANELALTHIRPGDEPLGFAGALLASGVSTVVAAVTQVGERAASLAMSDFHHSLAAGSSPADALAHSTGRDPYRRPFICVGAS</sequence>
<dbReference type="Proteomes" id="UP000000328">
    <property type="component" value="Chromosome"/>
</dbReference>
<dbReference type="Pfam" id="PF12770">
    <property type="entry name" value="CHAT"/>
    <property type="match status" value="1"/>
</dbReference>
<dbReference type="EMBL" id="CP002000">
    <property type="protein sequence ID" value="ADJ47933.1"/>
    <property type="molecule type" value="Genomic_DNA"/>
</dbReference>
<dbReference type="HOGENOM" id="CLU_1840927_0_0_11"/>
<name>A0A0H3DD05_AMYMU</name>
<dbReference type="InterPro" id="IPR024983">
    <property type="entry name" value="CHAT_dom"/>
</dbReference>
<dbReference type="eggNOG" id="COG4995">
    <property type="taxonomic scope" value="Bacteria"/>
</dbReference>
<dbReference type="KEGG" id="amd:AMED_6198"/>
<dbReference type="OrthoDB" id="9761935at2"/>
<accession>A0A0H3DD05</accession>
<evidence type="ECO:0000259" key="1">
    <source>
        <dbReference type="Pfam" id="PF12770"/>
    </source>
</evidence>
<gene>
    <name evidence="2" type="ordered locus">AMED_6198</name>
</gene>
<dbReference type="AlphaFoldDB" id="A0A0H3DD05"/>
<evidence type="ECO:0000313" key="2">
    <source>
        <dbReference type="EMBL" id="ADJ47933.1"/>
    </source>
</evidence>
<feature type="domain" description="CHAT" evidence="1">
    <location>
        <begin position="3"/>
        <end position="122"/>
    </location>
</feature>
<organism evidence="2 3">
    <name type="scientific">Amycolatopsis mediterranei (strain U-32)</name>
    <dbReference type="NCBI Taxonomy" id="749927"/>
    <lineage>
        <taxon>Bacteria</taxon>
        <taxon>Bacillati</taxon>
        <taxon>Actinomycetota</taxon>
        <taxon>Actinomycetes</taxon>
        <taxon>Pseudonocardiales</taxon>
        <taxon>Pseudonocardiaceae</taxon>
        <taxon>Amycolatopsis</taxon>
    </lineage>
</organism>
<protein>
    <recommendedName>
        <fullName evidence="1">CHAT domain-containing protein</fullName>
    </recommendedName>
</protein>
<evidence type="ECO:0000313" key="3">
    <source>
        <dbReference type="Proteomes" id="UP000000328"/>
    </source>
</evidence>
<reference evidence="2 3" key="1">
    <citation type="journal article" date="2010" name="Cell Res.">
        <title>Complete genome sequence of the rifamycin SV-producing Amycolatopsis mediterranei U32 revealed its genetic characteristics in phylogeny and metabolism.</title>
        <authorList>
            <person name="Zhao W."/>
            <person name="Zhong Y."/>
            <person name="Yuan H."/>
            <person name="Wang J."/>
            <person name="Zheng H."/>
            <person name="Wang Y."/>
            <person name="Cen X."/>
            <person name="Xu F."/>
            <person name="Bai J."/>
            <person name="Han X."/>
            <person name="Lu G."/>
            <person name="Zhu Y."/>
            <person name="Shao Z."/>
            <person name="Yan H."/>
            <person name="Li C."/>
            <person name="Peng N."/>
            <person name="Zhang Z."/>
            <person name="Zhang Y."/>
            <person name="Lin W."/>
            <person name="Fan Y."/>
            <person name="Qin Z."/>
            <person name="Hu Y."/>
            <person name="Zhu B."/>
            <person name="Wang S."/>
            <person name="Ding X."/>
            <person name="Zhao G.P."/>
        </authorList>
    </citation>
    <scope>NUCLEOTIDE SEQUENCE [LARGE SCALE GENOMIC DNA]</scope>
    <source>
        <strain evidence="3">U-32</strain>
    </source>
</reference>
<proteinExistence type="predicted"/>
<dbReference type="PATRIC" id="fig|749927.5.peg.6444"/>